<accession>A0A8H3QIB0</accession>
<organism evidence="1 2">
    <name type="scientific">Rhizophagus clarus</name>
    <dbReference type="NCBI Taxonomy" id="94130"/>
    <lineage>
        <taxon>Eukaryota</taxon>
        <taxon>Fungi</taxon>
        <taxon>Fungi incertae sedis</taxon>
        <taxon>Mucoromycota</taxon>
        <taxon>Glomeromycotina</taxon>
        <taxon>Glomeromycetes</taxon>
        <taxon>Glomerales</taxon>
        <taxon>Glomeraceae</taxon>
        <taxon>Rhizophagus</taxon>
    </lineage>
</organism>
<protein>
    <submittedName>
        <fullName evidence="1">Kinase-like domain-containing protein</fullName>
    </submittedName>
</protein>
<keyword evidence="1" id="KW-0808">Transferase</keyword>
<sequence>MKKILWIPYNNFNDITYINEINEDGYLNYSARLKSKPKRIKDIKIILKELINSEKMTQEDLKLTAVEFEYNDKRNVTEILGISQNPITLNYVIVVDFLFSGQL</sequence>
<dbReference type="AlphaFoldDB" id="A0A8H3QIB0"/>
<keyword evidence="1" id="KW-0418">Kinase</keyword>
<dbReference type="OrthoDB" id="2367343at2759"/>
<dbReference type="Proteomes" id="UP000615446">
    <property type="component" value="Unassembled WGS sequence"/>
</dbReference>
<evidence type="ECO:0000313" key="1">
    <source>
        <dbReference type="EMBL" id="GES80092.1"/>
    </source>
</evidence>
<gene>
    <name evidence="1" type="ORF">RCL2_000738700</name>
</gene>
<evidence type="ECO:0000313" key="2">
    <source>
        <dbReference type="Proteomes" id="UP000615446"/>
    </source>
</evidence>
<dbReference type="EMBL" id="BLAL01000047">
    <property type="protein sequence ID" value="GES80092.1"/>
    <property type="molecule type" value="Genomic_DNA"/>
</dbReference>
<dbReference type="GO" id="GO:0016301">
    <property type="term" value="F:kinase activity"/>
    <property type="evidence" value="ECO:0007669"/>
    <property type="project" value="UniProtKB-KW"/>
</dbReference>
<reference evidence="1" key="1">
    <citation type="submission" date="2019-10" db="EMBL/GenBank/DDBJ databases">
        <title>Conservation and host-specific expression of non-tandemly repeated heterogenous ribosome RNA gene in arbuscular mycorrhizal fungi.</title>
        <authorList>
            <person name="Maeda T."/>
            <person name="Kobayashi Y."/>
            <person name="Nakagawa T."/>
            <person name="Ezawa T."/>
            <person name="Yamaguchi K."/>
            <person name="Bino T."/>
            <person name="Nishimoto Y."/>
            <person name="Shigenobu S."/>
            <person name="Kawaguchi M."/>
        </authorList>
    </citation>
    <scope>NUCLEOTIDE SEQUENCE</scope>
    <source>
        <strain evidence="1">HR1</strain>
    </source>
</reference>
<name>A0A8H3QIB0_9GLOM</name>
<proteinExistence type="predicted"/>
<comment type="caution">
    <text evidence="1">The sequence shown here is derived from an EMBL/GenBank/DDBJ whole genome shotgun (WGS) entry which is preliminary data.</text>
</comment>